<dbReference type="InterPro" id="IPR000999">
    <property type="entry name" value="RNase_III_dom"/>
</dbReference>
<dbReference type="GO" id="GO:0006397">
    <property type="term" value="P:mRNA processing"/>
    <property type="evidence" value="ECO:0007669"/>
    <property type="project" value="UniProtKB-UniRule"/>
</dbReference>
<dbReference type="Pfam" id="PF00035">
    <property type="entry name" value="dsrm"/>
    <property type="match status" value="1"/>
</dbReference>
<evidence type="ECO:0000259" key="18">
    <source>
        <dbReference type="PROSITE" id="PS50137"/>
    </source>
</evidence>
<dbReference type="Pfam" id="PF14622">
    <property type="entry name" value="Ribonucleas_3_3"/>
    <property type="match status" value="1"/>
</dbReference>
<evidence type="ECO:0000256" key="13">
    <source>
        <dbReference type="ARBA" id="ARBA00022801"/>
    </source>
</evidence>
<dbReference type="PANTHER" id="PTHR11207">
    <property type="entry name" value="RIBONUCLEASE III"/>
    <property type="match status" value="1"/>
</dbReference>
<evidence type="ECO:0000313" key="20">
    <source>
        <dbReference type="EMBL" id="SFG20539.1"/>
    </source>
</evidence>
<evidence type="ECO:0000256" key="5">
    <source>
        <dbReference type="ARBA" id="ARBA00022490"/>
    </source>
</evidence>
<name>A0A1I2PZI6_9LACO</name>
<dbReference type="Gene3D" id="3.30.160.20">
    <property type="match status" value="1"/>
</dbReference>
<evidence type="ECO:0000256" key="1">
    <source>
        <dbReference type="ARBA" id="ARBA00000109"/>
    </source>
</evidence>
<evidence type="ECO:0000256" key="15">
    <source>
        <dbReference type="ARBA" id="ARBA00022884"/>
    </source>
</evidence>
<protein>
    <recommendedName>
        <fullName evidence="17">Ribonuclease 3</fullName>
        <ecNumber evidence="17">3.1.26.3</ecNumber>
    </recommendedName>
    <alternativeName>
        <fullName evidence="17">Ribonuclease III</fullName>
        <shortName evidence="17">RNase III</shortName>
    </alternativeName>
</protein>
<dbReference type="GO" id="GO:0008033">
    <property type="term" value="P:tRNA processing"/>
    <property type="evidence" value="ECO:0007669"/>
    <property type="project" value="UniProtKB-KW"/>
</dbReference>
<dbReference type="GO" id="GO:0003725">
    <property type="term" value="F:double-stranded RNA binding"/>
    <property type="evidence" value="ECO:0007669"/>
    <property type="project" value="TreeGrafter"/>
</dbReference>
<dbReference type="SMART" id="SM00535">
    <property type="entry name" value="RIBOc"/>
    <property type="match status" value="1"/>
</dbReference>
<evidence type="ECO:0000256" key="9">
    <source>
        <dbReference type="ARBA" id="ARBA00022722"/>
    </source>
</evidence>
<feature type="domain" description="DRBM" evidence="18">
    <location>
        <begin position="161"/>
        <end position="230"/>
    </location>
</feature>
<evidence type="ECO:0000256" key="3">
    <source>
        <dbReference type="ARBA" id="ARBA00010183"/>
    </source>
</evidence>
<comment type="function">
    <text evidence="16">Digests double-stranded RNA. Involved in the processing of primary rRNA transcript to yield the immediate precursors to the large and small rRNAs (23S and 16S). Also processes some mRNAs, and tRNAs when they are encoded in the rRNA operon.</text>
</comment>
<evidence type="ECO:0000256" key="8">
    <source>
        <dbReference type="ARBA" id="ARBA00022694"/>
    </source>
</evidence>
<evidence type="ECO:0000313" key="21">
    <source>
        <dbReference type="Proteomes" id="UP000182635"/>
    </source>
</evidence>
<keyword evidence="15 17" id="KW-0694">RNA-binding</keyword>
<dbReference type="GO" id="GO:0019843">
    <property type="term" value="F:rRNA binding"/>
    <property type="evidence" value="ECO:0007669"/>
    <property type="project" value="UniProtKB-KW"/>
</dbReference>
<evidence type="ECO:0000256" key="11">
    <source>
        <dbReference type="ARBA" id="ARBA00022730"/>
    </source>
</evidence>
<dbReference type="FunFam" id="1.10.1520.10:FF:000001">
    <property type="entry name" value="Ribonuclease 3"/>
    <property type="match status" value="1"/>
</dbReference>
<sequence length="230" mass="26312">MIIGLTKKLKDDYGINVKNAELFDEAFTHASYVNEHPKEHLKYYERIEFLGDAVMQLCVSEYLFKRYPSLPEGKLSRLRAAMVCEDSFSKFAKECHFDEYIRLGKGEEKANARNRPSLLCDIFESFIGALYLDQGKDKVVEFISAVVFPKLDMGWFDHLLDHKTELQEYLQQNGDCKIEYKMLDEKGPDNDKTYTMAVYADGKKIGEGVGSSKKNAEQAAAYQALKVAKQ</sequence>
<feature type="binding site" evidence="17">
    <location>
        <position position="121"/>
    </location>
    <ligand>
        <name>Mg(2+)</name>
        <dbReference type="ChEBI" id="CHEBI:18420"/>
    </ligand>
</feature>
<keyword evidence="9 17" id="KW-0540">Nuclease</keyword>
<dbReference type="PROSITE" id="PS50142">
    <property type="entry name" value="RNASE_3_2"/>
    <property type="match status" value="1"/>
</dbReference>
<dbReference type="InterPro" id="IPR014720">
    <property type="entry name" value="dsRBD_dom"/>
</dbReference>
<comment type="catalytic activity">
    <reaction evidence="1 17">
        <text>Endonucleolytic cleavage to 5'-phosphomonoester.</text>
        <dbReference type="EC" id="3.1.26.3"/>
    </reaction>
</comment>
<dbReference type="InterPro" id="IPR036389">
    <property type="entry name" value="RNase_III_sf"/>
</dbReference>
<dbReference type="SUPFAM" id="SSF69065">
    <property type="entry name" value="RNase III domain-like"/>
    <property type="match status" value="1"/>
</dbReference>
<evidence type="ECO:0000256" key="2">
    <source>
        <dbReference type="ARBA" id="ARBA00004496"/>
    </source>
</evidence>
<feature type="domain" description="RNase III" evidence="19">
    <location>
        <begin position="6"/>
        <end position="135"/>
    </location>
</feature>
<feature type="binding site" evidence="17">
    <location>
        <position position="124"/>
    </location>
    <ligand>
        <name>Mg(2+)</name>
        <dbReference type="ChEBI" id="CHEBI:18420"/>
    </ligand>
</feature>
<keyword evidence="7 17" id="KW-0507">mRNA processing</keyword>
<evidence type="ECO:0000256" key="12">
    <source>
        <dbReference type="ARBA" id="ARBA00022759"/>
    </source>
</evidence>
<reference evidence="21" key="1">
    <citation type="submission" date="2016-10" db="EMBL/GenBank/DDBJ databases">
        <authorList>
            <person name="Varghese N."/>
            <person name="Submissions S."/>
        </authorList>
    </citation>
    <scope>NUCLEOTIDE SEQUENCE [LARGE SCALE GENOMIC DNA]</scope>
    <source>
        <strain evidence="21">DSM 20403</strain>
    </source>
</reference>
<dbReference type="OrthoDB" id="9805026at2"/>
<evidence type="ECO:0000256" key="14">
    <source>
        <dbReference type="ARBA" id="ARBA00022842"/>
    </source>
</evidence>
<dbReference type="GO" id="GO:0010468">
    <property type="term" value="P:regulation of gene expression"/>
    <property type="evidence" value="ECO:0007669"/>
    <property type="project" value="TreeGrafter"/>
</dbReference>
<organism evidence="20 21">
    <name type="scientific">Ligilactobacillus ruminis DSM 20403 = NBRC 102161</name>
    <dbReference type="NCBI Taxonomy" id="1423798"/>
    <lineage>
        <taxon>Bacteria</taxon>
        <taxon>Bacillati</taxon>
        <taxon>Bacillota</taxon>
        <taxon>Bacilli</taxon>
        <taxon>Lactobacillales</taxon>
        <taxon>Lactobacillaceae</taxon>
        <taxon>Ligilactobacillus</taxon>
    </lineage>
</organism>
<dbReference type="SUPFAM" id="SSF54768">
    <property type="entry name" value="dsRNA-binding domain-like"/>
    <property type="match status" value="1"/>
</dbReference>
<dbReference type="PROSITE" id="PS50137">
    <property type="entry name" value="DS_RBD"/>
    <property type="match status" value="1"/>
</dbReference>
<dbReference type="GO" id="GO:0042802">
    <property type="term" value="F:identical protein binding"/>
    <property type="evidence" value="ECO:0007669"/>
    <property type="project" value="UniProtKB-ARBA"/>
</dbReference>
<keyword evidence="8 17" id="KW-0819">tRNA processing</keyword>
<evidence type="ECO:0000256" key="6">
    <source>
        <dbReference type="ARBA" id="ARBA00022552"/>
    </source>
</evidence>
<dbReference type="HAMAP" id="MF_00104">
    <property type="entry name" value="RNase_III"/>
    <property type="match status" value="1"/>
</dbReference>
<keyword evidence="12 17" id="KW-0255">Endonuclease</keyword>
<proteinExistence type="inferred from homology"/>
<dbReference type="GO" id="GO:0046872">
    <property type="term" value="F:metal ion binding"/>
    <property type="evidence" value="ECO:0007669"/>
    <property type="project" value="UniProtKB-KW"/>
</dbReference>
<dbReference type="InterPro" id="IPR011907">
    <property type="entry name" value="RNase_III"/>
</dbReference>
<dbReference type="GeneID" id="29802440"/>
<dbReference type="CDD" id="cd10845">
    <property type="entry name" value="DSRM_RNAse_III_family"/>
    <property type="match status" value="1"/>
</dbReference>
<dbReference type="SMART" id="SM00358">
    <property type="entry name" value="DSRM"/>
    <property type="match status" value="1"/>
</dbReference>
<dbReference type="NCBIfam" id="TIGR02191">
    <property type="entry name" value="RNaseIII"/>
    <property type="match status" value="1"/>
</dbReference>
<keyword evidence="13 17" id="KW-0378">Hydrolase</keyword>
<feature type="active site" evidence="17">
    <location>
        <position position="52"/>
    </location>
</feature>
<comment type="function">
    <text evidence="17">Digests double-stranded RNA. Involved in the processing of primary rRNA transcript to yield the immediate precursors to the large and small rRNAs (23S and 16S). Processes some mRNAs, and tRNAs when they are encoded in the rRNA operon. Processes pre-crRNA and tracrRNA of type II CRISPR loci if present in the organism.</text>
</comment>
<evidence type="ECO:0000259" key="19">
    <source>
        <dbReference type="PROSITE" id="PS50142"/>
    </source>
</evidence>
<keyword evidence="14 17" id="KW-0460">Magnesium</keyword>
<dbReference type="GO" id="GO:0006364">
    <property type="term" value="P:rRNA processing"/>
    <property type="evidence" value="ECO:0007669"/>
    <property type="project" value="UniProtKB-UniRule"/>
</dbReference>
<feature type="binding site" evidence="17">
    <location>
        <position position="48"/>
    </location>
    <ligand>
        <name>Mg(2+)</name>
        <dbReference type="ChEBI" id="CHEBI:18420"/>
    </ligand>
</feature>
<dbReference type="Gene3D" id="1.10.1520.10">
    <property type="entry name" value="Ribonuclease III domain"/>
    <property type="match status" value="1"/>
</dbReference>
<dbReference type="RefSeq" id="WP_014073649.1">
    <property type="nucleotide sequence ID" value="NZ_AYYL01000002.1"/>
</dbReference>
<dbReference type="EC" id="3.1.26.3" evidence="17"/>
<comment type="cofactor">
    <cofactor evidence="17">
        <name>Mg(2+)</name>
        <dbReference type="ChEBI" id="CHEBI:18420"/>
    </cofactor>
</comment>
<evidence type="ECO:0000256" key="4">
    <source>
        <dbReference type="ARBA" id="ARBA00011738"/>
    </source>
</evidence>
<dbReference type="PANTHER" id="PTHR11207:SF0">
    <property type="entry name" value="RIBONUCLEASE 3"/>
    <property type="match status" value="1"/>
</dbReference>
<keyword evidence="11 17" id="KW-0699">rRNA-binding</keyword>
<evidence type="ECO:0000256" key="17">
    <source>
        <dbReference type="HAMAP-Rule" id="MF_00104"/>
    </source>
</evidence>
<dbReference type="Proteomes" id="UP000182635">
    <property type="component" value="Unassembled WGS sequence"/>
</dbReference>
<comment type="subcellular location">
    <subcellularLocation>
        <location evidence="2 17">Cytoplasm</location>
    </subcellularLocation>
</comment>
<keyword evidence="10 17" id="KW-0479">Metal-binding</keyword>
<dbReference type="CDD" id="cd00593">
    <property type="entry name" value="RIBOc"/>
    <property type="match status" value="1"/>
</dbReference>
<dbReference type="FunFam" id="3.30.160.20:FF:000003">
    <property type="entry name" value="Ribonuclease 3"/>
    <property type="match status" value="1"/>
</dbReference>
<comment type="subunit">
    <text evidence="4 17">Homodimer.</text>
</comment>
<keyword evidence="6 17" id="KW-0698">rRNA processing</keyword>
<keyword evidence="5 17" id="KW-0963">Cytoplasm</keyword>
<dbReference type="AlphaFoldDB" id="A0A1I2PZI6"/>
<evidence type="ECO:0000256" key="16">
    <source>
        <dbReference type="ARBA" id="ARBA00053741"/>
    </source>
</evidence>
<comment type="similarity">
    <text evidence="3">Belongs to the ribonuclease III family.</text>
</comment>
<feature type="active site" evidence="17">
    <location>
        <position position="124"/>
    </location>
</feature>
<dbReference type="GO" id="GO:0005737">
    <property type="term" value="C:cytoplasm"/>
    <property type="evidence" value="ECO:0007669"/>
    <property type="project" value="UniProtKB-SubCell"/>
</dbReference>
<evidence type="ECO:0000256" key="7">
    <source>
        <dbReference type="ARBA" id="ARBA00022664"/>
    </source>
</evidence>
<gene>
    <name evidence="17" type="primary">rnc</name>
    <name evidence="20" type="ORF">SAMN02910432_00352</name>
</gene>
<dbReference type="GO" id="GO:0004525">
    <property type="term" value="F:ribonuclease III activity"/>
    <property type="evidence" value="ECO:0007669"/>
    <property type="project" value="UniProtKB-UniRule"/>
</dbReference>
<dbReference type="EMBL" id="FOPI01000005">
    <property type="protein sequence ID" value="SFG20539.1"/>
    <property type="molecule type" value="Genomic_DNA"/>
</dbReference>
<evidence type="ECO:0000256" key="10">
    <source>
        <dbReference type="ARBA" id="ARBA00022723"/>
    </source>
</evidence>
<accession>A0A1I2PZI6</accession>